<sequence>MMKTENTEAGVLSKPKQFTPLKELKKLKAAQKAKAVKLQAQQFSNSSNVAKKKNFRREGLEDNVEDYVDSEIDLSEKLEGELKKLKAAQKAEAAKLQLSTPEILEKRGRKRTLKEGGFGSSTEDFVDSETALVAAALKVMVATVLWEEIANEKCGSFLENEEWHELQETVQSHPMPDLEGSLVQFLTLLCRRACMSLCRI</sequence>
<dbReference type="EMBL" id="JBJUIK010000011">
    <property type="protein sequence ID" value="KAL3512130.1"/>
    <property type="molecule type" value="Genomic_DNA"/>
</dbReference>
<protein>
    <submittedName>
        <fullName evidence="2">Uncharacterized protein</fullName>
    </submittedName>
</protein>
<organism evidence="2 3">
    <name type="scientific">Cinchona calisaya</name>
    <dbReference type="NCBI Taxonomy" id="153742"/>
    <lineage>
        <taxon>Eukaryota</taxon>
        <taxon>Viridiplantae</taxon>
        <taxon>Streptophyta</taxon>
        <taxon>Embryophyta</taxon>
        <taxon>Tracheophyta</taxon>
        <taxon>Spermatophyta</taxon>
        <taxon>Magnoliopsida</taxon>
        <taxon>eudicotyledons</taxon>
        <taxon>Gunneridae</taxon>
        <taxon>Pentapetalae</taxon>
        <taxon>asterids</taxon>
        <taxon>lamiids</taxon>
        <taxon>Gentianales</taxon>
        <taxon>Rubiaceae</taxon>
        <taxon>Cinchonoideae</taxon>
        <taxon>Cinchoneae</taxon>
        <taxon>Cinchona</taxon>
    </lineage>
</organism>
<proteinExistence type="predicted"/>
<dbReference type="AlphaFoldDB" id="A0ABD2Z1B1"/>
<evidence type="ECO:0000256" key="1">
    <source>
        <dbReference type="SAM" id="Coils"/>
    </source>
</evidence>
<keyword evidence="3" id="KW-1185">Reference proteome</keyword>
<feature type="coiled-coil region" evidence="1">
    <location>
        <begin position="68"/>
        <end position="95"/>
    </location>
</feature>
<keyword evidence="1" id="KW-0175">Coiled coil</keyword>
<comment type="caution">
    <text evidence="2">The sequence shown here is derived from an EMBL/GenBank/DDBJ whole genome shotgun (WGS) entry which is preliminary data.</text>
</comment>
<accession>A0ABD2Z1B1</accession>
<evidence type="ECO:0000313" key="3">
    <source>
        <dbReference type="Proteomes" id="UP001630127"/>
    </source>
</evidence>
<gene>
    <name evidence="2" type="ORF">ACH5RR_024847</name>
</gene>
<dbReference type="Proteomes" id="UP001630127">
    <property type="component" value="Unassembled WGS sequence"/>
</dbReference>
<evidence type="ECO:0000313" key="2">
    <source>
        <dbReference type="EMBL" id="KAL3512130.1"/>
    </source>
</evidence>
<name>A0ABD2Z1B1_9GENT</name>
<reference evidence="2 3" key="1">
    <citation type="submission" date="2024-11" db="EMBL/GenBank/DDBJ databases">
        <title>A near-complete genome assembly of Cinchona calisaya.</title>
        <authorList>
            <person name="Lian D.C."/>
            <person name="Zhao X.W."/>
            <person name="Wei L."/>
        </authorList>
    </citation>
    <scope>NUCLEOTIDE SEQUENCE [LARGE SCALE GENOMIC DNA]</scope>
    <source>
        <tissue evidence="2">Nenye</tissue>
    </source>
</reference>